<dbReference type="InterPro" id="IPR039134">
    <property type="entry name" value="SMUG1"/>
</dbReference>
<keyword evidence="4" id="KW-0238">DNA-binding</keyword>
<sequence>MPAASPHLALISAAHSLRDTLKPLRFSPPVEFVYNPLEYAAEPHELYLTRYGSTRKKVVFLGMNPGPFGMTQTGVPFGEIAAVRDWLGIKTAVGKPPKEHPKRPVVGFDCPQSEVSGRRLWGLFAQRFGPAENFFADHFVANYCPLVFMSETGANLTPDKIRPAEMEPVFRACDEHLHQLVEALQPEWLIGVGGFAEGRALLLKPAFPKMKIARILHPSPASPAANKDWSGNVTRTLEKLGVWPAS</sequence>
<organism evidence="7 8">
    <name type="scientific">Roseimicrobium gellanilyticum</name>
    <dbReference type="NCBI Taxonomy" id="748857"/>
    <lineage>
        <taxon>Bacteria</taxon>
        <taxon>Pseudomonadati</taxon>
        <taxon>Verrucomicrobiota</taxon>
        <taxon>Verrucomicrobiia</taxon>
        <taxon>Verrucomicrobiales</taxon>
        <taxon>Verrucomicrobiaceae</taxon>
        <taxon>Roseimicrobium</taxon>
    </lineage>
</organism>
<keyword evidence="5" id="KW-0234">DNA repair</keyword>
<dbReference type="GO" id="GO:0017065">
    <property type="term" value="F:single-strand selective uracil DNA N-glycosylase activity"/>
    <property type="evidence" value="ECO:0007669"/>
    <property type="project" value="InterPro"/>
</dbReference>
<comment type="caution">
    <text evidence="7">The sequence shown here is derived from an EMBL/GenBank/DDBJ whole genome shotgun (WGS) entry which is preliminary data.</text>
</comment>
<dbReference type="PANTHER" id="PTHR13235">
    <property type="entry name" value="SINGLE-STRAND SELECTIVE MONOFUNCTIONAL URACIL DNA GLYCOSYLASE"/>
    <property type="match status" value="1"/>
</dbReference>
<dbReference type="InterPro" id="IPR036895">
    <property type="entry name" value="Uracil-DNA_glycosylase-like_sf"/>
</dbReference>
<dbReference type="FunFam" id="3.40.470.10:FF:000005">
    <property type="entry name" value="Single-strand selective monofunctional uracil DNA glycosylase"/>
    <property type="match status" value="1"/>
</dbReference>
<dbReference type="PANTHER" id="PTHR13235:SF2">
    <property type="entry name" value="SINGLE-STRAND SELECTIVE MONOFUNCTIONAL URACIL DNA GLYCOSYLASE"/>
    <property type="match status" value="1"/>
</dbReference>
<evidence type="ECO:0000313" key="8">
    <source>
        <dbReference type="Proteomes" id="UP000253426"/>
    </source>
</evidence>
<dbReference type="Proteomes" id="UP000253426">
    <property type="component" value="Unassembled WGS sequence"/>
</dbReference>
<name>A0A366HPW1_9BACT</name>
<feature type="domain" description="Uracil-DNA glycosylase-like" evidence="6">
    <location>
        <begin position="51"/>
        <end position="226"/>
    </location>
</feature>
<evidence type="ECO:0000256" key="5">
    <source>
        <dbReference type="ARBA" id="ARBA00023204"/>
    </source>
</evidence>
<proteinExistence type="inferred from homology"/>
<comment type="similarity">
    <text evidence="1">Belongs to the uracil-DNA glycosylase (UDG) superfamily. SMUG1 family.</text>
</comment>
<evidence type="ECO:0000256" key="1">
    <source>
        <dbReference type="ARBA" id="ARBA00007889"/>
    </source>
</evidence>
<dbReference type="Pfam" id="PF03167">
    <property type="entry name" value="UDG"/>
    <property type="match status" value="1"/>
</dbReference>
<keyword evidence="3" id="KW-0378">Hydrolase</keyword>
<dbReference type="EMBL" id="QNRR01000004">
    <property type="protein sequence ID" value="RBP44224.1"/>
    <property type="molecule type" value="Genomic_DNA"/>
</dbReference>
<reference evidence="7 8" key="1">
    <citation type="submission" date="2018-06" db="EMBL/GenBank/DDBJ databases">
        <title>Genomic Encyclopedia of Type Strains, Phase IV (KMG-IV): sequencing the most valuable type-strain genomes for metagenomic binning, comparative biology and taxonomic classification.</title>
        <authorList>
            <person name="Goeker M."/>
        </authorList>
    </citation>
    <scope>NUCLEOTIDE SEQUENCE [LARGE SCALE GENOMIC DNA]</scope>
    <source>
        <strain evidence="7 8">DSM 25532</strain>
    </source>
</reference>
<keyword evidence="2" id="KW-0227">DNA damage</keyword>
<dbReference type="GO" id="GO:0006284">
    <property type="term" value="P:base-excision repair"/>
    <property type="evidence" value="ECO:0007669"/>
    <property type="project" value="InterPro"/>
</dbReference>
<dbReference type="RefSeq" id="WP_113958649.1">
    <property type="nucleotide sequence ID" value="NZ_QNRR01000004.1"/>
</dbReference>
<dbReference type="AlphaFoldDB" id="A0A366HPW1"/>
<dbReference type="InterPro" id="IPR005122">
    <property type="entry name" value="Uracil-DNA_glycosylase-like"/>
</dbReference>
<dbReference type="Gene3D" id="3.40.470.10">
    <property type="entry name" value="Uracil-DNA glycosylase-like domain"/>
    <property type="match status" value="1"/>
</dbReference>
<evidence type="ECO:0000256" key="4">
    <source>
        <dbReference type="ARBA" id="ARBA00023125"/>
    </source>
</evidence>
<dbReference type="SUPFAM" id="SSF52141">
    <property type="entry name" value="Uracil-DNA glycosylase-like"/>
    <property type="match status" value="1"/>
</dbReference>
<protein>
    <submittedName>
        <fullName evidence="7">Single-strand selective monofunctional uracil DNA glycosylase</fullName>
    </submittedName>
</protein>
<dbReference type="CDD" id="cd19374">
    <property type="entry name" value="UDG-F3_SMUG1-like"/>
    <property type="match status" value="1"/>
</dbReference>
<dbReference type="GO" id="GO:0003677">
    <property type="term" value="F:DNA binding"/>
    <property type="evidence" value="ECO:0007669"/>
    <property type="project" value="UniProtKB-KW"/>
</dbReference>
<evidence type="ECO:0000256" key="3">
    <source>
        <dbReference type="ARBA" id="ARBA00022801"/>
    </source>
</evidence>
<dbReference type="OrthoDB" id="267598at2"/>
<evidence type="ECO:0000259" key="6">
    <source>
        <dbReference type="Pfam" id="PF03167"/>
    </source>
</evidence>
<keyword evidence="8" id="KW-1185">Reference proteome</keyword>
<gene>
    <name evidence="7" type="ORF">DES53_10443</name>
</gene>
<evidence type="ECO:0000256" key="2">
    <source>
        <dbReference type="ARBA" id="ARBA00022763"/>
    </source>
</evidence>
<dbReference type="GO" id="GO:0000703">
    <property type="term" value="F:oxidized pyrimidine nucleobase lesion DNA N-glycosylase activity"/>
    <property type="evidence" value="ECO:0007669"/>
    <property type="project" value="TreeGrafter"/>
</dbReference>
<accession>A0A366HPW1</accession>
<evidence type="ECO:0000313" key="7">
    <source>
        <dbReference type="EMBL" id="RBP44224.1"/>
    </source>
</evidence>